<organism evidence="1">
    <name type="scientific">Anguilla anguilla</name>
    <name type="common">European freshwater eel</name>
    <name type="synonym">Muraena anguilla</name>
    <dbReference type="NCBI Taxonomy" id="7936"/>
    <lineage>
        <taxon>Eukaryota</taxon>
        <taxon>Metazoa</taxon>
        <taxon>Chordata</taxon>
        <taxon>Craniata</taxon>
        <taxon>Vertebrata</taxon>
        <taxon>Euteleostomi</taxon>
        <taxon>Actinopterygii</taxon>
        <taxon>Neopterygii</taxon>
        <taxon>Teleostei</taxon>
        <taxon>Anguilliformes</taxon>
        <taxon>Anguillidae</taxon>
        <taxon>Anguilla</taxon>
    </lineage>
</organism>
<name>A0A0E9T5J6_ANGAN</name>
<reference evidence="1" key="2">
    <citation type="journal article" date="2015" name="Fish Shellfish Immunol.">
        <title>Early steps in the European eel (Anguilla anguilla)-Vibrio vulnificus interaction in the gills: Role of the RtxA13 toxin.</title>
        <authorList>
            <person name="Callol A."/>
            <person name="Pajuelo D."/>
            <person name="Ebbesson L."/>
            <person name="Teles M."/>
            <person name="MacKenzie S."/>
            <person name="Amaro C."/>
        </authorList>
    </citation>
    <scope>NUCLEOTIDE SEQUENCE</scope>
</reference>
<protein>
    <submittedName>
        <fullName evidence="1">Uncharacterized protein</fullName>
    </submittedName>
</protein>
<dbReference type="AlphaFoldDB" id="A0A0E9T5J6"/>
<evidence type="ECO:0000313" key="1">
    <source>
        <dbReference type="EMBL" id="JAH48926.1"/>
    </source>
</evidence>
<accession>A0A0E9T5J6</accession>
<proteinExistence type="predicted"/>
<sequence>MEPLSCSHRSGLNCFPFSKYSSL</sequence>
<reference evidence="1" key="1">
    <citation type="submission" date="2014-11" db="EMBL/GenBank/DDBJ databases">
        <authorList>
            <person name="Amaro Gonzalez C."/>
        </authorList>
    </citation>
    <scope>NUCLEOTIDE SEQUENCE</scope>
</reference>
<dbReference type="EMBL" id="GBXM01059651">
    <property type="protein sequence ID" value="JAH48926.1"/>
    <property type="molecule type" value="Transcribed_RNA"/>
</dbReference>
<dbReference type="EMBL" id="GBXM01027254">
    <property type="protein sequence ID" value="JAH81323.1"/>
    <property type="molecule type" value="Transcribed_RNA"/>
</dbReference>